<evidence type="ECO:0000259" key="6">
    <source>
        <dbReference type="PROSITE" id="PS51898"/>
    </source>
</evidence>
<dbReference type="CDD" id="cd00397">
    <property type="entry name" value="DNA_BRE_C"/>
    <property type="match status" value="1"/>
</dbReference>
<feature type="domain" description="Tyr recombinase" evidence="6">
    <location>
        <begin position="101"/>
        <end position="305"/>
    </location>
</feature>
<dbReference type="Pfam" id="PF00589">
    <property type="entry name" value="Phage_integrase"/>
    <property type="match status" value="1"/>
</dbReference>
<dbReference type="Gene3D" id="1.10.150.130">
    <property type="match status" value="1"/>
</dbReference>
<dbReference type="PROSITE" id="PS51898">
    <property type="entry name" value="TYR_RECOMBINASE"/>
    <property type="match status" value="1"/>
</dbReference>
<evidence type="ECO:0000259" key="7">
    <source>
        <dbReference type="PROSITE" id="PS51900"/>
    </source>
</evidence>
<evidence type="ECO:0000256" key="5">
    <source>
        <dbReference type="PROSITE-ProRule" id="PRU01248"/>
    </source>
</evidence>
<gene>
    <name evidence="8" type="primary">xerC_5</name>
    <name evidence="8" type="ORF">CRYO30217_01587</name>
</gene>
<keyword evidence="2" id="KW-0229">DNA integration</keyword>
<sequence length="310" mass="36602">MSTFKEYLQRQGKSKSTVTHYSTYILDFITWLDKDNTEPEQATAKEVLSYLNHLQQKGISNKTKAIRLNTINHFFDYQLDKGIRADQPTRQLKIRGANTQKLTPILKREQLENIYTTYEVPTAKDPRNNRNWFTTYRLSKQRNKTILSLLVNQGLTTAEITKIEVNDLKLREGTIYIAGSRKSNERTLDLKPNQIMDLMEYTLQLRQSLLSYQKDREDKRLFLPTPVVGRKTAGGSLNIFKRLTEEIKEQHPQFINLRQIRTSLITHWLKLHNLRKVQYMAGHRYVSTTERYLINHTEDLQKEVDQFHPF</sequence>
<keyword evidence="3 5" id="KW-0238">DNA-binding</keyword>
<dbReference type="SUPFAM" id="SSF56349">
    <property type="entry name" value="DNA breaking-rejoining enzymes"/>
    <property type="match status" value="1"/>
</dbReference>
<proteinExistence type="inferred from homology"/>
<evidence type="ECO:0000256" key="1">
    <source>
        <dbReference type="ARBA" id="ARBA00008857"/>
    </source>
</evidence>
<organism evidence="8 9">
    <name type="scientific">Parvicella tangerina</name>
    <dbReference type="NCBI Taxonomy" id="2829795"/>
    <lineage>
        <taxon>Bacteria</taxon>
        <taxon>Pseudomonadati</taxon>
        <taxon>Bacteroidota</taxon>
        <taxon>Flavobacteriia</taxon>
        <taxon>Flavobacteriales</taxon>
        <taxon>Parvicellaceae</taxon>
        <taxon>Parvicella</taxon>
    </lineage>
</organism>
<dbReference type="InterPro" id="IPR013762">
    <property type="entry name" value="Integrase-like_cat_sf"/>
</dbReference>
<dbReference type="EMBL" id="OU015584">
    <property type="protein sequence ID" value="CAG5081301.1"/>
    <property type="molecule type" value="Genomic_DNA"/>
</dbReference>
<dbReference type="InterPro" id="IPR011010">
    <property type="entry name" value="DNA_brk_join_enz"/>
</dbReference>
<comment type="similarity">
    <text evidence="1">Belongs to the 'phage' integrase family.</text>
</comment>
<evidence type="ECO:0000313" key="8">
    <source>
        <dbReference type="EMBL" id="CAG5081301.1"/>
    </source>
</evidence>
<dbReference type="GO" id="GO:0015074">
    <property type="term" value="P:DNA integration"/>
    <property type="evidence" value="ECO:0007669"/>
    <property type="project" value="UniProtKB-KW"/>
</dbReference>
<dbReference type="GO" id="GO:0003677">
    <property type="term" value="F:DNA binding"/>
    <property type="evidence" value="ECO:0007669"/>
    <property type="project" value="UniProtKB-UniRule"/>
</dbReference>
<feature type="domain" description="Core-binding (CB)" evidence="7">
    <location>
        <begin position="1"/>
        <end position="79"/>
    </location>
</feature>
<dbReference type="InterPro" id="IPR050090">
    <property type="entry name" value="Tyrosine_recombinase_XerCD"/>
</dbReference>
<dbReference type="GO" id="GO:0006310">
    <property type="term" value="P:DNA recombination"/>
    <property type="evidence" value="ECO:0007669"/>
    <property type="project" value="UniProtKB-KW"/>
</dbReference>
<dbReference type="Gene3D" id="1.10.443.10">
    <property type="entry name" value="Intergrase catalytic core"/>
    <property type="match status" value="1"/>
</dbReference>
<protein>
    <submittedName>
        <fullName evidence="8">Tyrosine recombinase XerC</fullName>
    </submittedName>
</protein>
<dbReference type="Pfam" id="PF13495">
    <property type="entry name" value="Phage_int_SAM_4"/>
    <property type="match status" value="1"/>
</dbReference>
<reference evidence="8" key="1">
    <citation type="submission" date="2021-04" db="EMBL/GenBank/DDBJ databases">
        <authorList>
            <person name="Rodrigo-Torres L."/>
            <person name="Arahal R. D."/>
            <person name="Lucena T."/>
        </authorList>
    </citation>
    <scope>NUCLEOTIDE SEQUENCE</scope>
    <source>
        <strain evidence="8">AS29M-1</strain>
    </source>
</reference>
<dbReference type="KEGG" id="ptan:CRYO30217_01587"/>
<evidence type="ECO:0000256" key="2">
    <source>
        <dbReference type="ARBA" id="ARBA00022908"/>
    </source>
</evidence>
<keyword evidence="4" id="KW-0233">DNA recombination</keyword>
<dbReference type="RefSeq" id="WP_258541786.1">
    <property type="nucleotide sequence ID" value="NZ_OU015584.1"/>
</dbReference>
<dbReference type="PANTHER" id="PTHR30349">
    <property type="entry name" value="PHAGE INTEGRASE-RELATED"/>
    <property type="match status" value="1"/>
</dbReference>
<dbReference type="Proteomes" id="UP000683507">
    <property type="component" value="Chromosome"/>
</dbReference>
<evidence type="ECO:0000256" key="4">
    <source>
        <dbReference type="ARBA" id="ARBA00023172"/>
    </source>
</evidence>
<dbReference type="PANTHER" id="PTHR30349:SF41">
    <property type="entry name" value="INTEGRASE_RECOMBINASE PROTEIN MJ0367-RELATED"/>
    <property type="match status" value="1"/>
</dbReference>
<dbReference type="InterPro" id="IPR002104">
    <property type="entry name" value="Integrase_catalytic"/>
</dbReference>
<dbReference type="InterPro" id="IPR004107">
    <property type="entry name" value="Integrase_SAM-like_N"/>
</dbReference>
<evidence type="ECO:0000256" key="3">
    <source>
        <dbReference type="ARBA" id="ARBA00023125"/>
    </source>
</evidence>
<dbReference type="AlphaFoldDB" id="A0A916JM76"/>
<accession>A0A916JM76</accession>
<dbReference type="InterPro" id="IPR010998">
    <property type="entry name" value="Integrase_recombinase_N"/>
</dbReference>
<dbReference type="InterPro" id="IPR044068">
    <property type="entry name" value="CB"/>
</dbReference>
<name>A0A916JM76_9FLAO</name>
<dbReference type="PROSITE" id="PS51900">
    <property type="entry name" value="CB"/>
    <property type="match status" value="1"/>
</dbReference>
<keyword evidence="9" id="KW-1185">Reference proteome</keyword>
<evidence type="ECO:0000313" key="9">
    <source>
        <dbReference type="Proteomes" id="UP000683507"/>
    </source>
</evidence>